<feature type="compositionally biased region" description="Basic and acidic residues" evidence="1">
    <location>
        <begin position="53"/>
        <end position="73"/>
    </location>
</feature>
<feature type="compositionally biased region" description="Acidic residues" evidence="1">
    <location>
        <begin position="74"/>
        <end position="95"/>
    </location>
</feature>
<evidence type="ECO:0000256" key="1">
    <source>
        <dbReference type="SAM" id="MobiDB-lite"/>
    </source>
</evidence>
<name>Q0CIB9_ASPTN</name>
<feature type="region of interest" description="Disordered" evidence="1">
    <location>
        <begin position="1"/>
        <end position="363"/>
    </location>
</feature>
<dbReference type="eggNOG" id="ENOG502SANM">
    <property type="taxonomic scope" value="Eukaryota"/>
</dbReference>
<dbReference type="RefSeq" id="XP_001215743.1">
    <property type="nucleotide sequence ID" value="XM_001215743.1"/>
</dbReference>
<sequence>MARGARTHDYEDEDDIYSGERDPYRSRPRRSRDRHYVKDRSYVRRNSIPPPIEKMERLRVRDHPPPDRTRDYLDDGLAETSEVDDIEVPPEDLLSDLETPRGSGRRSYARRPPRVVVPEEDLLPPQDSDGRLTDTGSERDAPPRRRDVYTRRRRRTRAPKHQADEIYSGGDEMTPEGHRRARSGLRYPPISRRRPKPGYHTDLEDEDDHGIAFPPSRSTIVKGRADLWPGDNRTFGNIDSPESISRGHRRPFEKHSDRFEPRNHEELSSPESEDSAEFSGAPMPPMPPGRSSQHLRVPEEDLKREILIEPREETGIPSPLRNPSPDIPGRRMKEKISIPRSRVESPSRGPDTMARESRHSDNSIAEQIADEITAKEAADHWAIVNAAPKSQSSARDRSTSQEAPPSRHRERKMKFTANDERHSGDDTDYGRARVARRYVGVKEKKERLWTEITKDLVVKEAIERMGFEYEETVTSYFIFSYLQYDDVSALVELSEDIRAARRRRIQELDRRRGSVPPMPLRDEPLVSMEPSRRRHRDGKRPKDREIRDDSPGRREYERQ</sequence>
<dbReference type="HOGENOM" id="CLU_450618_0_0_1"/>
<feature type="compositionally biased region" description="Basic and acidic residues" evidence="1">
    <location>
        <begin position="540"/>
        <end position="559"/>
    </location>
</feature>
<protein>
    <recommendedName>
        <fullName evidence="2">DUF8035 domain-containing protein</fullName>
    </recommendedName>
</protein>
<feature type="compositionally biased region" description="Basic residues" evidence="1">
    <location>
        <begin position="103"/>
        <end position="113"/>
    </location>
</feature>
<feature type="domain" description="DUF8035" evidence="2">
    <location>
        <begin position="447"/>
        <end position="500"/>
    </location>
</feature>
<reference evidence="4" key="1">
    <citation type="submission" date="2005-09" db="EMBL/GenBank/DDBJ databases">
        <title>Annotation of the Aspergillus terreus NIH2624 genome.</title>
        <authorList>
            <person name="Birren B.W."/>
            <person name="Lander E.S."/>
            <person name="Galagan J.E."/>
            <person name="Nusbaum C."/>
            <person name="Devon K."/>
            <person name="Henn M."/>
            <person name="Ma L.-J."/>
            <person name="Jaffe D.B."/>
            <person name="Butler J."/>
            <person name="Alvarez P."/>
            <person name="Gnerre S."/>
            <person name="Grabherr M."/>
            <person name="Kleber M."/>
            <person name="Mauceli E.W."/>
            <person name="Brockman W."/>
            <person name="Rounsley S."/>
            <person name="Young S.K."/>
            <person name="LaButti K."/>
            <person name="Pushparaj V."/>
            <person name="DeCaprio D."/>
            <person name="Crawford M."/>
            <person name="Koehrsen M."/>
            <person name="Engels R."/>
            <person name="Montgomery P."/>
            <person name="Pearson M."/>
            <person name="Howarth C."/>
            <person name="Larson L."/>
            <person name="Luoma S."/>
            <person name="White J."/>
            <person name="Alvarado L."/>
            <person name="Kodira C.D."/>
            <person name="Zeng Q."/>
            <person name="Oleary S."/>
            <person name="Yandava C."/>
            <person name="Denning D.W."/>
            <person name="Nierman W.C."/>
            <person name="Milne T."/>
            <person name="Madden K."/>
        </authorList>
    </citation>
    <scope>NUCLEOTIDE SEQUENCE [LARGE SCALE GENOMIC DNA]</scope>
    <source>
        <strain evidence="4">NIH 2624 / FGSC A1156</strain>
    </source>
</reference>
<feature type="compositionally biased region" description="Basic and acidic residues" evidence="1">
    <location>
        <begin position="328"/>
        <end position="345"/>
    </location>
</feature>
<gene>
    <name evidence="3" type="ORF">ATEG_06565</name>
</gene>
<evidence type="ECO:0000313" key="4">
    <source>
        <dbReference type="Proteomes" id="UP000007963"/>
    </source>
</evidence>
<dbReference type="OrthoDB" id="5410752at2759"/>
<dbReference type="GeneID" id="4322084"/>
<organism evidence="3 4">
    <name type="scientific">Aspergillus terreus (strain NIH 2624 / FGSC A1156)</name>
    <dbReference type="NCBI Taxonomy" id="341663"/>
    <lineage>
        <taxon>Eukaryota</taxon>
        <taxon>Fungi</taxon>
        <taxon>Dikarya</taxon>
        <taxon>Ascomycota</taxon>
        <taxon>Pezizomycotina</taxon>
        <taxon>Eurotiomycetes</taxon>
        <taxon>Eurotiomycetidae</taxon>
        <taxon>Eurotiales</taxon>
        <taxon>Aspergillaceae</taxon>
        <taxon>Aspergillus</taxon>
        <taxon>Aspergillus subgen. Circumdati</taxon>
    </lineage>
</organism>
<feature type="compositionally biased region" description="Basic and acidic residues" evidence="1">
    <location>
        <begin position="128"/>
        <end position="150"/>
    </location>
</feature>
<dbReference type="InterPro" id="IPR058348">
    <property type="entry name" value="DUF8035"/>
</dbReference>
<feature type="region of interest" description="Disordered" evidence="1">
    <location>
        <begin position="509"/>
        <end position="559"/>
    </location>
</feature>
<accession>Q0CIB9</accession>
<dbReference type="EMBL" id="CH476602">
    <property type="protein sequence ID" value="EAU33109.1"/>
    <property type="molecule type" value="Genomic_DNA"/>
</dbReference>
<dbReference type="VEuPathDB" id="FungiDB:ATEG_06565"/>
<feature type="region of interest" description="Disordered" evidence="1">
    <location>
        <begin position="386"/>
        <end position="428"/>
    </location>
</feature>
<dbReference type="STRING" id="341663.Q0CIB9"/>
<dbReference type="Pfam" id="PF26118">
    <property type="entry name" value="DUF8035"/>
    <property type="match status" value="1"/>
</dbReference>
<dbReference type="Proteomes" id="UP000007963">
    <property type="component" value="Unassembled WGS sequence"/>
</dbReference>
<feature type="compositionally biased region" description="Basic and acidic residues" evidence="1">
    <location>
        <begin position="296"/>
        <end position="314"/>
    </location>
</feature>
<dbReference type="AlphaFoldDB" id="Q0CIB9"/>
<feature type="compositionally biased region" description="Basic and acidic residues" evidence="1">
    <location>
        <begin position="417"/>
        <end position="428"/>
    </location>
</feature>
<feature type="compositionally biased region" description="Basic residues" evidence="1">
    <location>
        <begin position="151"/>
        <end position="160"/>
    </location>
</feature>
<evidence type="ECO:0000259" key="2">
    <source>
        <dbReference type="Pfam" id="PF26118"/>
    </source>
</evidence>
<feature type="compositionally biased region" description="Basic and acidic residues" evidence="1">
    <location>
        <begin position="253"/>
        <end position="267"/>
    </location>
</feature>
<proteinExistence type="predicted"/>
<feature type="compositionally biased region" description="Polar residues" evidence="1">
    <location>
        <begin position="234"/>
        <end position="243"/>
    </location>
</feature>
<evidence type="ECO:0000313" key="3">
    <source>
        <dbReference type="EMBL" id="EAU33109.1"/>
    </source>
</evidence>